<evidence type="ECO:0000256" key="3">
    <source>
        <dbReference type="ARBA" id="ARBA00022723"/>
    </source>
</evidence>
<evidence type="ECO:0000256" key="1">
    <source>
        <dbReference type="ARBA" id="ARBA00022515"/>
    </source>
</evidence>
<evidence type="ECO:0000313" key="10">
    <source>
        <dbReference type="Proteomes" id="UP001320209"/>
    </source>
</evidence>
<reference evidence="9" key="1">
    <citation type="submission" date="2021-10" db="EMBL/GenBank/DDBJ databases">
        <title>Genome Sequence of The Candidatus Hydrogeosomobacter endosymbioticus, an Intracellular Bacterial Symbiont of the Anaerobic Ciliate GW7.</title>
        <authorList>
            <person name="Shiohama Y."/>
            <person name="Shinzato N."/>
        </authorList>
    </citation>
    <scope>NUCLEOTIDE SEQUENCE [LARGE SCALE GENOMIC DNA]</scope>
    <source>
        <strain evidence="9">200920</strain>
    </source>
</reference>
<feature type="domain" description="Helicase C-terminal" evidence="8">
    <location>
        <begin position="13"/>
        <end position="106"/>
    </location>
</feature>
<protein>
    <recommendedName>
        <fullName evidence="8">Helicase C-terminal domain-containing protein</fullName>
    </recommendedName>
</protein>
<evidence type="ECO:0000256" key="7">
    <source>
        <dbReference type="ARBA" id="ARBA00023125"/>
    </source>
</evidence>
<dbReference type="Pfam" id="PF00271">
    <property type="entry name" value="Helicase_C"/>
    <property type="match status" value="1"/>
</dbReference>
<evidence type="ECO:0000313" key="9">
    <source>
        <dbReference type="EMBL" id="BDB96286.1"/>
    </source>
</evidence>
<gene>
    <name evidence="9" type="ORF">HYD_4190</name>
</gene>
<dbReference type="InterPro" id="IPR041236">
    <property type="entry name" value="PriA_C"/>
</dbReference>
<dbReference type="InterPro" id="IPR001650">
    <property type="entry name" value="Helicase_C-like"/>
</dbReference>
<dbReference type="SUPFAM" id="SSF52540">
    <property type="entry name" value="P-loop containing nucleoside triphosphate hydrolases"/>
    <property type="match status" value="1"/>
</dbReference>
<keyword evidence="7" id="KW-0238">DNA-binding</keyword>
<dbReference type="Proteomes" id="UP001320209">
    <property type="component" value="Chromosome"/>
</dbReference>
<evidence type="ECO:0000259" key="8">
    <source>
        <dbReference type="SMART" id="SM00490"/>
    </source>
</evidence>
<dbReference type="Pfam" id="PF18074">
    <property type="entry name" value="PriA_C"/>
    <property type="match status" value="1"/>
</dbReference>
<name>A0ABN6L718_9PROT</name>
<keyword evidence="3" id="KW-0479">Metal-binding</keyword>
<dbReference type="PANTHER" id="PTHR30580:SF0">
    <property type="entry name" value="PRIMOSOMAL PROTEIN N"/>
    <property type="match status" value="1"/>
</dbReference>
<keyword evidence="1" id="KW-0639">Primosome</keyword>
<dbReference type="Gene3D" id="3.40.50.300">
    <property type="entry name" value="P-loop containing nucleotide triphosphate hydrolases"/>
    <property type="match status" value="1"/>
</dbReference>
<keyword evidence="2" id="KW-0235">DNA replication</keyword>
<dbReference type="InterPro" id="IPR005259">
    <property type="entry name" value="PriA"/>
</dbReference>
<dbReference type="SMART" id="SM00490">
    <property type="entry name" value="HELICc"/>
    <property type="match status" value="1"/>
</dbReference>
<dbReference type="PANTHER" id="PTHR30580">
    <property type="entry name" value="PRIMOSOMAL PROTEIN N"/>
    <property type="match status" value="1"/>
</dbReference>
<keyword evidence="6" id="KW-0067">ATP-binding</keyword>
<evidence type="ECO:0000256" key="2">
    <source>
        <dbReference type="ARBA" id="ARBA00022705"/>
    </source>
</evidence>
<sequence length="243" mass="26944">MSLYGIGVEKAKEELSKMFPSARISLFSSDHLSSEKQLSDTISQIKENKVDIIVGTQMIAKGHHFPNLTCVGVIDADSSLAVTDLRINEKMYNVISQVSGRAGREEKPGEVYIQTRSAQNPVLVSIVNGDFEKFAQQETKNRQDYGWPPFSRLIAVTITATKDEDAHSAADALSKAAPKYSDIDILGPAPAALSPLRGMHRWRFLVKAPKNVNLQAIVKNWIESCKLAKNIRIQTDVDPYNFL</sequence>
<dbReference type="InterPro" id="IPR027417">
    <property type="entry name" value="P-loop_NTPase"/>
</dbReference>
<evidence type="ECO:0000256" key="4">
    <source>
        <dbReference type="ARBA" id="ARBA00022741"/>
    </source>
</evidence>
<evidence type="ECO:0000256" key="6">
    <source>
        <dbReference type="ARBA" id="ARBA00022840"/>
    </source>
</evidence>
<accession>A0ABN6L718</accession>
<keyword evidence="10" id="KW-1185">Reference proteome</keyword>
<proteinExistence type="predicted"/>
<keyword evidence="5" id="KW-0862">Zinc</keyword>
<evidence type="ECO:0000256" key="5">
    <source>
        <dbReference type="ARBA" id="ARBA00022833"/>
    </source>
</evidence>
<dbReference type="EMBL" id="AP025225">
    <property type="protein sequence ID" value="BDB96286.1"/>
    <property type="molecule type" value="Genomic_DNA"/>
</dbReference>
<keyword evidence="4" id="KW-0547">Nucleotide-binding</keyword>
<organism evidence="9 10">
    <name type="scientific">Candidatus Hydrogenosomobacter endosymbioticus</name>
    <dbReference type="NCBI Taxonomy" id="2558174"/>
    <lineage>
        <taxon>Bacteria</taxon>
        <taxon>Pseudomonadati</taxon>
        <taxon>Pseudomonadota</taxon>
        <taxon>Alphaproteobacteria</taxon>
        <taxon>Holosporales</taxon>
        <taxon>Holosporaceae</taxon>
        <taxon>Candidatus Hydrogenosomobacter</taxon>
    </lineage>
</organism>
<dbReference type="NCBIfam" id="TIGR00595">
    <property type="entry name" value="priA"/>
    <property type="match status" value="1"/>
</dbReference>